<dbReference type="FunFam" id="1.10.390.10:FF:000001">
    <property type="entry name" value="Aminopeptidase"/>
    <property type="match status" value="1"/>
</dbReference>
<dbReference type="CDD" id="cd09601">
    <property type="entry name" value="M1_APN-Q_like"/>
    <property type="match status" value="1"/>
</dbReference>
<dbReference type="InterPro" id="IPR014782">
    <property type="entry name" value="Peptidase_M1_dom"/>
</dbReference>
<organism evidence="21 22">
    <name type="scientific">Paragonimus heterotremus</name>
    <dbReference type="NCBI Taxonomy" id="100268"/>
    <lineage>
        <taxon>Eukaryota</taxon>
        <taxon>Metazoa</taxon>
        <taxon>Spiralia</taxon>
        <taxon>Lophotrochozoa</taxon>
        <taxon>Platyhelminthes</taxon>
        <taxon>Trematoda</taxon>
        <taxon>Digenea</taxon>
        <taxon>Plagiorchiida</taxon>
        <taxon>Troglotremata</taxon>
        <taxon>Troglotrematidae</taxon>
        <taxon>Paragonimus</taxon>
    </lineage>
</organism>
<dbReference type="GO" id="GO:0042277">
    <property type="term" value="F:peptide binding"/>
    <property type="evidence" value="ECO:0007669"/>
    <property type="project" value="TreeGrafter"/>
</dbReference>
<evidence type="ECO:0000256" key="17">
    <source>
        <dbReference type="RuleBase" id="RU364040"/>
    </source>
</evidence>
<keyword evidence="22" id="KW-1185">Reference proteome</keyword>
<evidence type="ECO:0000256" key="3">
    <source>
        <dbReference type="ARBA" id="ARBA00022438"/>
    </source>
</evidence>
<dbReference type="InterPro" id="IPR034016">
    <property type="entry name" value="M1_APN-typ"/>
</dbReference>
<feature type="site" description="Transition state stabilizer" evidence="16">
    <location>
        <position position="394"/>
    </location>
</feature>
<dbReference type="InterPro" id="IPR042097">
    <property type="entry name" value="Aminopeptidase_N-like_N_sf"/>
</dbReference>
<dbReference type="InterPro" id="IPR024571">
    <property type="entry name" value="ERAP1-like_C_dom"/>
</dbReference>
<dbReference type="Gene3D" id="1.10.390.10">
    <property type="entry name" value="Neutral Protease Domain 2"/>
    <property type="match status" value="1"/>
</dbReference>
<dbReference type="GO" id="GO:0070006">
    <property type="term" value="F:metalloaminopeptidase activity"/>
    <property type="evidence" value="ECO:0007669"/>
    <property type="project" value="TreeGrafter"/>
</dbReference>
<dbReference type="InterPro" id="IPR001930">
    <property type="entry name" value="Peptidase_M1"/>
</dbReference>
<dbReference type="SUPFAM" id="SSF63737">
    <property type="entry name" value="Leukotriene A4 hydrolase N-terminal domain"/>
    <property type="match status" value="1"/>
</dbReference>
<dbReference type="PANTHER" id="PTHR11533">
    <property type="entry name" value="PROTEASE M1 ZINC METALLOPROTEASE"/>
    <property type="match status" value="1"/>
</dbReference>
<keyword evidence="11 17" id="KW-0482">Metalloprotease</keyword>
<feature type="domain" description="Aminopeptidase N-like N-terminal" evidence="20">
    <location>
        <begin position="21"/>
        <end position="198"/>
    </location>
</feature>
<evidence type="ECO:0000259" key="18">
    <source>
        <dbReference type="Pfam" id="PF01433"/>
    </source>
</evidence>
<keyword evidence="13" id="KW-0325">Glycoprotein</keyword>
<keyword evidence="9" id="KW-0735">Signal-anchor</keyword>
<name>A0A8J4SQJ7_9TREM</name>
<evidence type="ECO:0000313" key="21">
    <source>
        <dbReference type="EMBL" id="KAF5402300.1"/>
    </source>
</evidence>
<evidence type="ECO:0000256" key="4">
    <source>
        <dbReference type="ARBA" id="ARBA00022670"/>
    </source>
</evidence>
<evidence type="ECO:0000259" key="19">
    <source>
        <dbReference type="Pfam" id="PF11838"/>
    </source>
</evidence>
<comment type="similarity">
    <text evidence="2 17">Belongs to the peptidase M1 family.</text>
</comment>
<dbReference type="Pfam" id="PF11838">
    <property type="entry name" value="ERAP1_C"/>
    <property type="match status" value="1"/>
</dbReference>
<dbReference type="GO" id="GO:0043171">
    <property type="term" value="P:peptide catabolic process"/>
    <property type="evidence" value="ECO:0007669"/>
    <property type="project" value="TreeGrafter"/>
</dbReference>
<evidence type="ECO:0000259" key="20">
    <source>
        <dbReference type="Pfam" id="PF17900"/>
    </source>
</evidence>
<dbReference type="Gene3D" id="2.60.40.1730">
    <property type="entry name" value="tricorn interacting facor f3 domain"/>
    <property type="match status" value="1"/>
</dbReference>
<dbReference type="EC" id="3.4.11.-" evidence="17"/>
<evidence type="ECO:0000256" key="7">
    <source>
        <dbReference type="ARBA" id="ARBA00022801"/>
    </source>
</evidence>
<dbReference type="OrthoDB" id="275509at2759"/>
<evidence type="ECO:0000256" key="16">
    <source>
        <dbReference type="PIRSR" id="PIRSR634016-4"/>
    </source>
</evidence>
<feature type="domain" description="Peptidase M1 membrane alanine aminopeptidase" evidence="18">
    <location>
        <begin position="237"/>
        <end position="453"/>
    </location>
</feature>
<dbReference type="Gene3D" id="2.60.40.1910">
    <property type="match status" value="1"/>
</dbReference>
<dbReference type="Pfam" id="PF17900">
    <property type="entry name" value="Peptidase_M1_N"/>
    <property type="match status" value="1"/>
</dbReference>
<comment type="caution">
    <text evidence="21">The sequence shown here is derived from an EMBL/GenBank/DDBJ whole genome shotgun (WGS) entry which is preliminary data.</text>
</comment>
<keyword evidence="12" id="KW-0472">Membrane</keyword>
<comment type="cofactor">
    <cofactor evidence="15 17">
        <name>Zn(2+)</name>
        <dbReference type="ChEBI" id="CHEBI:29105"/>
    </cofactor>
    <text evidence="15 17">Binds 1 zinc ion per subunit.</text>
</comment>
<dbReference type="GO" id="GO:0006508">
    <property type="term" value="P:proteolysis"/>
    <property type="evidence" value="ECO:0007669"/>
    <property type="project" value="UniProtKB-KW"/>
</dbReference>
<keyword evidence="6 15" id="KW-0479">Metal-binding</keyword>
<feature type="binding site" evidence="15">
    <location>
        <position position="308"/>
    </location>
    <ligand>
        <name>Zn(2+)</name>
        <dbReference type="ChEBI" id="CHEBI:29105"/>
        <note>catalytic</note>
    </ligand>
</feature>
<evidence type="ECO:0000256" key="14">
    <source>
        <dbReference type="PIRSR" id="PIRSR634016-1"/>
    </source>
</evidence>
<keyword evidence="7 17" id="KW-0378">Hydrolase</keyword>
<dbReference type="InterPro" id="IPR027268">
    <property type="entry name" value="Peptidase_M4/M1_CTD_sf"/>
</dbReference>
<feature type="domain" description="ERAP1-like C-terminal" evidence="19">
    <location>
        <begin position="545"/>
        <end position="884"/>
    </location>
</feature>
<gene>
    <name evidence="21" type="ORF">PHET_04053</name>
</gene>
<evidence type="ECO:0000256" key="9">
    <source>
        <dbReference type="ARBA" id="ARBA00022968"/>
    </source>
</evidence>
<dbReference type="AlphaFoldDB" id="A0A8J4SQJ7"/>
<evidence type="ECO:0000313" key="22">
    <source>
        <dbReference type="Proteomes" id="UP000748531"/>
    </source>
</evidence>
<dbReference type="GO" id="GO:0016020">
    <property type="term" value="C:membrane"/>
    <property type="evidence" value="ECO:0007669"/>
    <property type="project" value="UniProtKB-SubCell"/>
</dbReference>
<dbReference type="Proteomes" id="UP000748531">
    <property type="component" value="Unassembled WGS sequence"/>
</dbReference>
<dbReference type="InterPro" id="IPR050344">
    <property type="entry name" value="Peptidase_M1_aminopeptidases"/>
</dbReference>
<evidence type="ECO:0000256" key="2">
    <source>
        <dbReference type="ARBA" id="ARBA00010136"/>
    </source>
</evidence>
<evidence type="ECO:0000256" key="6">
    <source>
        <dbReference type="ARBA" id="ARBA00022723"/>
    </source>
</evidence>
<dbReference type="InterPro" id="IPR045357">
    <property type="entry name" value="Aminopeptidase_N-like_N"/>
</dbReference>
<protein>
    <recommendedName>
        <fullName evidence="17">Aminopeptidase</fullName>
        <ecNumber evidence="17">3.4.11.-</ecNumber>
    </recommendedName>
</protein>
<keyword evidence="8 15" id="KW-0862">Zinc</keyword>
<feature type="binding site" evidence="15">
    <location>
        <position position="331"/>
    </location>
    <ligand>
        <name>Zn(2+)</name>
        <dbReference type="ChEBI" id="CHEBI:29105"/>
        <note>catalytic</note>
    </ligand>
</feature>
<evidence type="ECO:0000256" key="5">
    <source>
        <dbReference type="ARBA" id="ARBA00022692"/>
    </source>
</evidence>
<evidence type="ECO:0000256" key="10">
    <source>
        <dbReference type="ARBA" id="ARBA00022989"/>
    </source>
</evidence>
<feature type="binding site" evidence="15">
    <location>
        <position position="312"/>
    </location>
    <ligand>
        <name>Zn(2+)</name>
        <dbReference type="ChEBI" id="CHEBI:29105"/>
        <note>catalytic</note>
    </ligand>
</feature>
<dbReference type="FunFam" id="2.60.40.1730:FF:000001">
    <property type="entry name" value="Leucyl-cystinyl aminopeptidase"/>
    <property type="match status" value="1"/>
</dbReference>
<accession>A0A8J4SQJ7</accession>
<dbReference type="SUPFAM" id="SSF55486">
    <property type="entry name" value="Metalloproteases ('zincins'), catalytic domain"/>
    <property type="match status" value="1"/>
</dbReference>
<dbReference type="PANTHER" id="PTHR11533:SF174">
    <property type="entry name" value="PUROMYCIN-SENSITIVE AMINOPEPTIDASE-RELATED"/>
    <property type="match status" value="1"/>
</dbReference>
<evidence type="ECO:0000256" key="1">
    <source>
        <dbReference type="ARBA" id="ARBA00004606"/>
    </source>
</evidence>
<evidence type="ECO:0000256" key="8">
    <source>
        <dbReference type="ARBA" id="ARBA00022833"/>
    </source>
</evidence>
<dbReference type="Gene3D" id="1.25.50.20">
    <property type="match status" value="1"/>
</dbReference>
<sequence length="913" mass="102049">MLIPVNMAGEVFQRLPQLCRPLRYAIELRPCLKTFTFVGKQSVSVDMTESVSEIVLNAKNLSVNSAKFNGISVEVVPKPEVEQIHFHLDSPCQASPAVLDLDFKGHISDKMVGFYRSVYSIENEVQKVMLATHFEPANARQAFPCWDEPDFKSVFSITLVVPKNMSAISNMPIVSKIEQDGNLVAYMFENTPKMSSYLVAFAVGEFEYVEARDSDNVLVRVYSRPGLVSELGRGELALDTACRSLPFFGDYFGIRYPLPKLDMLAIPDFAGGAMENWGLVTFRERTLLAEKETASPASRQSIALTVSHELAHMWFGNLVTMHWWTDLWLKEGFATWIEYFCVNHCFPEMDIWSHFTYGEMASALRLDALESSHPIEVEVNNPDEIDEIFDTISYSKGSSLIHMLHAYLGDQAFRAGLCAYLAKHAYGNACTEDLWDALASASGLAVAEIMRPWTRTAGFPVVFVEPLDVHANQLRVRLRQTQYRLPSNCTKSSKDSLLWPVPTTLTCYSSDGQHRVAHKHVFRSLEEVLQITIPWSPSNVSDCLVQLNADATGLYHVGYTEDQLYRFARQLKTLNWSASAKFAFINDGFALAKAGFIRISDWLTVLPQLLDGEQSYSIWRCVLVDGLATYVRRLVHEGGLSLPAYHAFLRKLTLPVLHTLGFFHSDKSTTTLSHDARLLRSLLVIAAGAEAGDEQVVAEAKRRYDAHRSEQDSDLIPGDLRSAVYMTVVRHGSPDIVNQLIETYTLAKSPEERSHILSALGGASEMCNHTETDGDPAADLISPLKRVLQFCVDPKGPVRDQDRIHGLQACASWSAAARLATWEAIKADWPHLAEIYHGQFLLAFLIKGVLSGFATKQHIDDVKAFFECNPVSCPRALQQVHETMDTNLILLERDRTLIANALDQLTQNGSAIS</sequence>
<feature type="active site" description="Proton acceptor" evidence="14">
    <location>
        <position position="309"/>
    </location>
</feature>
<evidence type="ECO:0000256" key="15">
    <source>
        <dbReference type="PIRSR" id="PIRSR634016-3"/>
    </source>
</evidence>
<dbReference type="GO" id="GO:0005737">
    <property type="term" value="C:cytoplasm"/>
    <property type="evidence" value="ECO:0007669"/>
    <property type="project" value="TreeGrafter"/>
</dbReference>
<proteinExistence type="inferred from homology"/>
<keyword evidence="3 17" id="KW-0031">Aminopeptidase</keyword>
<keyword evidence="10" id="KW-1133">Transmembrane helix</keyword>
<dbReference type="PRINTS" id="PR00756">
    <property type="entry name" value="ALADIPTASE"/>
</dbReference>
<evidence type="ECO:0000256" key="12">
    <source>
        <dbReference type="ARBA" id="ARBA00023136"/>
    </source>
</evidence>
<keyword evidence="4 17" id="KW-0645">Protease</keyword>
<evidence type="ECO:0000256" key="13">
    <source>
        <dbReference type="ARBA" id="ARBA00023180"/>
    </source>
</evidence>
<keyword evidence="5" id="KW-0812">Transmembrane</keyword>
<dbReference type="Pfam" id="PF01433">
    <property type="entry name" value="Peptidase_M1"/>
    <property type="match status" value="1"/>
</dbReference>
<reference evidence="21" key="1">
    <citation type="submission" date="2019-05" db="EMBL/GenBank/DDBJ databases">
        <title>Annotation for the trematode Paragonimus heterotremus.</title>
        <authorList>
            <person name="Choi Y.-J."/>
        </authorList>
    </citation>
    <scope>NUCLEOTIDE SEQUENCE</scope>
    <source>
        <strain evidence="21">LC</strain>
    </source>
</reference>
<dbReference type="EMBL" id="LUCH01001901">
    <property type="protein sequence ID" value="KAF5402300.1"/>
    <property type="molecule type" value="Genomic_DNA"/>
</dbReference>
<dbReference type="GO" id="GO:0005615">
    <property type="term" value="C:extracellular space"/>
    <property type="evidence" value="ECO:0007669"/>
    <property type="project" value="TreeGrafter"/>
</dbReference>
<dbReference type="GO" id="GO:0008270">
    <property type="term" value="F:zinc ion binding"/>
    <property type="evidence" value="ECO:0007669"/>
    <property type="project" value="UniProtKB-UniRule"/>
</dbReference>
<evidence type="ECO:0000256" key="11">
    <source>
        <dbReference type="ARBA" id="ARBA00023049"/>
    </source>
</evidence>
<comment type="subcellular location">
    <subcellularLocation>
        <location evidence="1">Membrane</location>
        <topology evidence="1">Single-pass type II membrane protein</topology>
    </subcellularLocation>
</comment>